<keyword evidence="2" id="KW-1185">Reference proteome</keyword>
<organism evidence="1 2">
    <name type="scientific">Hahella chejuensis (strain KCTC 2396)</name>
    <dbReference type="NCBI Taxonomy" id="349521"/>
    <lineage>
        <taxon>Bacteria</taxon>
        <taxon>Pseudomonadati</taxon>
        <taxon>Pseudomonadota</taxon>
        <taxon>Gammaproteobacteria</taxon>
        <taxon>Oceanospirillales</taxon>
        <taxon>Hahellaceae</taxon>
        <taxon>Hahella</taxon>
    </lineage>
</organism>
<proteinExistence type="predicted"/>
<sequence>MLFIKSAIPHYELPGFSSAYRYTSSCIQVMSTQIDHDVVIYY</sequence>
<evidence type="ECO:0000313" key="1">
    <source>
        <dbReference type="EMBL" id="ABC33509.1"/>
    </source>
</evidence>
<dbReference type="AlphaFoldDB" id="Q2S765"/>
<dbReference type="Proteomes" id="UP000000238">
    <property type="component" value="Chromosome"/>
</dbReference>
<dbReference type="HOGENOM" id="CLU_3252362_0_0_6"/>
<reference evidence="1 2" key="1">
    <citation type="journal article" date="2005" name="Nucleic Acids Res.">
        <title>Genomic blueprint of Hahella chejuensis, a marine microbe producing an algicidal agent.</title>
        <authorList>
            <person name="Jeong H."/>
            <person name="Yim J.H."/>
            <person name="Lee C."/>
            <person name="Choi S.-H."/>
            <person name="Park Y.K."/>
            <person name="Yoon S.H."/>
            <person name="Hur C.-G."/>
            <person name="Kang H.-Y."/>
            <person name="Kim D."/>
            <person name="Lee H.H."/>
            <person name="Park K.H."/>
            <person name="Park S.-H."/>
            <person name="Park H.-S."/>
            <person name="Lee H.K."/>
            <person name="Oh T.K."/>
            <person name="Kim J.F."/>
        </authorList>
    </citation>
    <scope>NUCLEOTIDE SEQUENCE [LARGE SCALE GENOMIC DNA]</scope>
    <source>
        <strain evidence="1 2">KCTC 2396</strain>
    </source>
</reference>
<accession>Q2S765</accession>
<protein>
    <submittedName>
        <fullName evidence="1">Uncharacterized protein</fullName>
    </submittedName>
</protein>
<gene>
    <name evidence="1" type="ordered locus">HCH_06891</name>
</gene>
<dbReference type="KEGG" id="hch:HCH_06891"/>
<name>Q2S765_HAHCH</name>
<dbReference type="EMBL" id="CP000155">
    <property type="protein sequence ID" value="ABC33509.1"/>
    <property type="molecule type" value="Genomic_DNA"/>
</dbReference>
<evidence type="ECO:0000313" key="2">
    <source>
        <dbReference type="Proteomes" id="UP000000238"/>
    </source>
</evidence>